<dbReference type="PANTHER" id="PTHR36507">
    <property type="entry name" value="BLL1555 PROTEIN"/>
    <property type="match status" value="1"/>
</dbReference>
<feature type="region of interest" description="Disordered" evidence="3">
    <location>
        <begin position="375"/>
        <end position="450"/>
    </location>
</feature>
<dbReference type="SUPFAM" id="SSF49503">
    <property type="entry name" value="Cupredoxins"/>
    <property type="match status" value="1"/>
</dbReference>
<evidence type="ECO:0000313" key="7">
    <source>
        <dbReference type="Proteomes" id="UP000196239"/>
    </source>
</evidence>
<keyword evidence="4" id="KW-0472">Membrane</keyword>
<proteinExistence type="predicted"/>
<dbReference type="Proteomes" id="UP000196239">
    <property type="component" value="Chromosome 1"/>
</dbReference>
<sequence length="527" mass="57061">MRKYTVFAIFAFLLIVPVALQSAHATSSSDSWYPGKGLKQGDYYSYNVCWTDWHNCAPFQMNFWVKNETKDGSGWNVVFAVVDGSNVQKGIMTIGKITPDPTSFDNNISDYTGVYRSTVSWLDSFATKDNAKTFNVPAWGRTGSVGGQSVGPVDHEKVTVGAGTFDTWVIGWHKGVDNKIWVDSSVPFPVKAIVYVDVTTGVPPPDYTLELLKMGNSQTEPDVVNVSQTATNVVSAQCEVPDMFQDSVHNAVTTDSSSMVVDYRYSPSNPHSGCPIEFRLSFEQNFDQTQKFSNLQYDIFIVDNNDKKLYSLAQDKGRTALFAPVGDDDNTFVFKGTLPVTHFVIAALGTGAEGSLPDTSSSGLVRVDVKTQEAYGGSTTTDNGTTNPPPVNTTTTPTQISVNIPKGSTDSNGVTYDQKDVSVMPGTTITWTNTDDKPHSITSGSAQTGPDGKFDSGLIQPGQTYSHTFTDAGSYSYFDQPSPWLSGSVTVGPAVPEFPLSSLLIMVIVVGLGVLFVRVNPRLSNKL</sequence>
<evidence type="ECO:0000313" key="6">
    <source>
        <dbReference type="EMBL" id="CUR51193.1"/>
    </source>
</evidence>
<dbReference type="InterPro" id="IPR008972">
    <property type="entry name" value="Cupredoxin"/>
</dbReference>
<keyword evidence="7" id="KW-1185">Reference proteome</keyword>
<dbReference type="InterPro" id="IPR052721">
    <property type="entry name" value="ET_Amicyanin"/>
</dbReference>
<keyword evidence="4" id="KW-0812">Transmembrane</keyword>
<dbReference type="Gene3D" id="2.60.40.420">
    <property type="entry name" value="Cupredoxins - blue copper proteins"/>
    <property type="match status" value="1"/>
</dbReference>
<keyword evidence="1" id="KW-0479">Metal-binding</keyword>
<dbReference type="AlphaFoldDB" id="A0A128A1F8"/>
<dbReference type="EMBL" id="LN890280">
    <property type="protein sequence ID" value="CUR51193.1"/>
    <property type="molecule type" value="Genomic_DNA"/>
</dbReference>
<organism evidence="6 7">
    <name type="scientific">Nitrosotalea devaniterrae</name>
    <dbReference type="NCBI Taxonomy" id="1078905"/>
    <lineage>
        <taxon>Archaea</taxon>
        <taxon>Nitrososphaerota</taxon>
        <taxon>Nitrososphaeria</taxon>
        <taxon>Nitrosotaleales</taxon>
        <taxon>Nitrosotaleaceae</taxon>
        <taxon>Nitrosotalea</taxon>
    </lineage>
</organism>
<dbReference type="GO" id="GO:0009055">
    <property type="term" value="F:electron transfer activity"/>
    <property type="evidence" value="ECO:0007669"/>
    <property type="project" value="InterPro"/>
</dbReference>
<dbReference type="PANTHER" id="PTHR36507:SF1">
    <property type="entry name" value="BLL1555 PROTEIN"/>
    <property type="match status" value="1"/>
</dbReference>
<evidence type="ECO:0000256" key="3">
    <source>
        <dbReference type="SAM" id="MobiDB-lite"/>
    </source>
</evidence>
<evidence type="ECO:0000256" key="1">
    <source>
        <dbReference type="ARBA" id="ARBA00022723"/>
    </source>
</evidence>
<dbReference type="GO" id="GO:0005507">
    <property type="term" value="F:copper ion binding"/>
    <property type="evidence" value="ECO:0007669"/>
    <property type="project" value="InterPro"/>
</dbReference>
<feature type="compositionally biased region" description="Low complexity" evidence="3">
    <location>
        <begin position="379"/>
        <end position="398"/>
    </location>
</feature>
<feature type="domain" description="Blue (type 1) copper" evidence="5">
    <location>
        <begin position="409"/>
        <end position="491"/>
    </location>
</feature>
<reference evidence="7" key="1">
    <citation type="submission" date="2015-10" db="EMBL/GenBank/DDBJ databases">
        <authorList>
            <person name="Lehtovirta-Morley L.E."/>
            <person name="Vieille C."/>
        </authorList>
    </citation>
    <scope>NUCLEOTIDE SEQUENCE [LARGE SCALE GENOMIC DNA]</scope>
</reference>
<keyword evidence="2" id="KW-0186">Copper</keyword>
<dbReference type="InterPro" id="IPR000923">
    <property type="entry name" value="BlueCu_1"/>
</dbReference>
<name>A0A128A1F8_9ARCH</name>
<feature type="transmembrane region" description="Helical" evidence="4">
    <location>
        <begin position="498"/>
        <end position="517"/>
    </location>
</feature>
<dbReference type="Pfam" id="PF00127">
    <property type="entry name" value="Copper-bind"/>
    <property type="match status" value="1"/>
</dbReference>
<evidence type="ECO:0000256" key="2">
    <source>
        <dbReference type="ARBA" id="ARBA00023008"/>
    </source>
</evidence>
<accession>A0A128A1F8</accession>
<keyword evidence="4" id="KW-1133">Transmembrane helix</keyword>
<evidence type="ECO:0000256" key="4">
    <source>
        <dbReference type="SAM" id="Phobius"/>
    </source>
</evidence>
<protein>
    <recommendedName>
        <fullName evidence="5">Blue (type 1) copper domain-containing protein</fullName>
    </recommendedName>
</protein>
<evidence type="ECO:0000259" key="5">
    <source>
        <dbReference type="Pfam" id="PF00127"/>
    </source>
</evidence>
<dbReference type="KEGG" id="ndv:NDEV_0428"/>
<gene>
    <name evidence="6" type="ORF">NDEV_0428</name>
</gene>
<feature type="compositionally biased region" description="Polar residues" evidence="3">
    <location>
        <begin position="399"/>
        <end position="415"/>
    </location>
</feature>